<proteinExistence type="predicted"/>
<protein>
    <submittedName>
        <fullName evidence="3">Plasmid pRiA4b ORF-3 family protein</fullName>
    </submittedName>
</protein>
<dbReference type="Proteomes" id="UP001602119">
    <property type="component" value="Unassembled WGS sequence"/>
</dbReference>
<dbReference type="Pfam" id="PF07929">
    <property type="entry name" value="PRiA4_ORF3"/>
    <property type="match status" value="1"/>
</dbReference>
<dbReference type="RefSeq" id="WP_387348086.1">
    <property type="nucleotide sequence ID" value="NZ_JBIAXI010000048.1"/>
</dbReference>
<name>A0ABW6VJ18_MICFU</name>
<dbReference type="SUPFAM" id="SSF159941">
    <property type="entry name" value="MM3350-like"/>
    <property type="match status" value="1"/>
</dbReference>
<dbReference type="PANTHER" id="PTHR41878">
    <property type="entry name" value="LEXA REPRESSOR-RELATED"/>
    <property type="match status" value="1"/>
</dbReference>
<dbReference type="EMBL" id="JBIAXI010000048">
    <property type="protein sequence ID" value="MFF4779356.1"/>
    <property type="molecule type" value="Genomic_DNA"/>
</dbReference>
<dbReference type="Gene3D" id="3.10.290.30">
    <property type="entry name" value="MM3350-like"/>
    <property type="match status" value="1"/>
</dbReference>
<dbReference type="PANTHER" id="PTHR41878:SF1">
    <property type="entry name" value="TNPR PROTEIN"/>
    <property type="match status" value="1"/>
</dbReference>
<reference evidence="3 4" key="1">
    <citation type="submission" date="2024-10" db="EMBL/GenBank/DDBJ databases">
        <title>The Natural Products Discovery Center: Release of the First 8490 Sequenced Strains for Exploring Actinobacteria Biosynthetic Diversity.</title>
        <authorList>
            <person name="Kalkreuter E."/>
            <person name="Kautsar S.A."/>
            <person name="Yang D."/>
            <person name="Bader C.D."/>
            <person name="Teijaro C.N."/>
            <person name="Fluegel L."/>
            <person name="Davis C.M."/>
            <person name="Simpson J.R."/>
            <person name="Lauterbach L."/>
            <person name="Steele A.D."/>
            <person name="Gui C."/>
            <person name="Meng S."/>
            <person name="Li G."/>
            <person name="Viehrig K."/>
            <person name="Ye F."/>
            <person name="Su P."/>
            <person name="Kiefer A.F."/>
            <person name="Nichols A."/>
            <person name="Cepeda A.J."/>
            <person name="Yan W."/>
            <person name="Fan B."/>
            <person name="Jiang Y."/>
            <person name="Adhikari A."/>
            <person name="Zheng C.-J."/>
            <person name="Schuster L."/>
            <person name="Cowan T.M."/>
            <person name="Smanski M.J."/>
            <person name="Chevrette M.G."/>
            <person name="De Carvalho L.P.S."/>
            <person name="Shen B."/>
        </authorList>
    </citation>
    <scope>NUCLEOTIDE SEQUENCE [LARGE SCALE GENOMIC DNA]</scope>
    <source>
        <strain evidence="3 4">NPDC001281</strain>
    </source>
</reference>
<evidence type="ECO:0000313" key="3">
    <source>
        <dbReference type="EMBL" id="MFF4779356.1"/>
    </source>
</evidence>
<keyword evidence="4" id="KW-1185">Reference proteome</keyword>
<feature type="domain" description="Plasmid pRiA4b Orf3-like" evidence="2">
    <location>
        <begin position="34"/>
        <end position="155"/>
    </location>
</feature>
<comment type="caution">
    <text evidence="3">The sequence shown here is derived from an EMBL/GenBank/DDBJ whole genome shotgun (WGS) entry which is preliminary data.</text>
</comment>
<evidence type="ECO:0000259" key="2">
    <source>
        <dbReference type="Pfam" id="PF07929"/>
    </source>
</evidence>
<feature type="region of interest" description="Disordered" evidence="1">
    <location>
        <begin position="184"/>
        <end position="214"/>
    </location>
</feature>
<accession>A0ABW6VJ18</accession>
<gene>
    <name evidence="3" type="ORF">ACFY05_41725</name>
</gene>
<sequence length="214" mass="24284">MMGGDLHADVRDSRHPEAARLLKALPAAPLRIPIYQLKISLSRGLWRRVLVPENYSLGALHRVIQVLFGWSGDHLHLFEHGKRRYTDPFYPLENCGDEELCRLNRALPAPRTKLTYTYDLGDCRRHEIVLEKILDPEIDIPICVDGHGDNPIEDYNPDYPEEPVPFDQDAVNQTLAERLAYQTAVRDDDNDRRGAYPVSERAAGPIGSADLSHL</sequence>
<feature type="compositionally biased region" description="Basic and acidic residues" evidence="1">
    <location>
        <begin position="185"/>
        <end position="194"/>
    </location>
</feature>
<evidence type="ECO:0000313" key="4">
    <source>
        <dbReference type="Proteomes" id="UP001602119"/>
    </source>
</evidence>
<dbReference type="InterPro" id="IPR012912">
    <property type="entry name" value="Plasmid_pRiA4b_Orf3-like"/>
</dbReference>
<evidence type="ECO:0000256" key="1">
    <source>
        <dbReference type="SAM" id="MobiDB-lite"/>
    </source>
</evidence>
<dbReference type="InterPro" id="IPR024047">
    <property type="entry name" value="MM3350-like_sf"/>
</dbReference>
<organism evidence="3 4">
    <name type="scientific">Microtetraspora fusca</name>
    <dbReference type="NCBI Taxonomy" id="1997"/>
    <lineage>
        <taxon>Bacteria</taxon>
        <taxon>Bacillati</taxon>
        <taxon>Actinomycetota</taxon>
        <taxon>Actinomycetes</taxon>
        <taxon>Streptosporangiales</taxon>
        <taxon>Streptosporangiaceae</taxon>
        <taxon>Microtetraspora</taxon>
    </lineage>
</organism>